<evidence type="ECO:0000313" key="3">
    <source>
        <dbReference type="Proteomes" id="UP000735302"/>
    </source>
</evidence>
<accession>A0AAV4D9Z2</accession>
<protein>
    <submittedName>
        <fullName evidence="2">Uncharacterized protein</fullName>
    </submittedName>
</protein>
<proteinExistence type="predicted"/>
<keyword evidence="3" id="KW-1185">Reference proteome</keyword>
<evidence type="ECO:0000256" key="1">
    <source>
        <dbReference type="SAM" id="MobiDB-lite"/>
    </source>
</evidence>
<dbReference type="EMBL" id="BLXT01007646">
    <property type="protein sequence ID" value="GFO40865.1"/>
    <property type="molecule type" value="Genomic_DNA"/>
</dbReference>
<evidence type="ECO:0000313" key="2">
    <source>
        <dbReference type="EMBL" id="GFO40865.1"/>
    </source>
</evidence>
<sequence length="281" mass="31920">MRVNKIQQEKTRARRNVRQRVRHEAFASENSAEESEMERARGSSGSSGKADGYQVRGPRFESQYGHNQSSIALLCPPNTRWVAWSLKSRLKKRSSKKTYSTVQVSSGQLDRKSSPGRKELKRTAVTRLICLSTYSESVTMIKRSLLLLQGMWGRVPADCRIWSTASTVVDRAEKNAQEIGQEGHEEGMPIGRNISEQMVTTALYKRDVDAIVQSDNGEGNRAHLEDEINTSANPEPFPIVDSHYCQKTAKRQYPGYHLNISMMQRLHEEGRRFLSTSRNVF</sequence>
<name>A0AAV4D9Z2_9GAST</name>
<comment type="caution">
    <text evidence="2">The sequence shown here is derived from an EMBL/GenBank/DDBJ whole genome shotgun (WGS) entry which is preliminary data.</text>
</comment>
<feature type="compositionally biased region" description="Basic residues" evidence="1">
    <location>
        <begin position="12"/>
        <end position="21"/>
    </location>
</feature>
<dbReference type="AlphaFoldDB" id="A0AAV4D9Z2"/>
<feature type="compositionally biased region" description="Polar residues" evidence="1">
    <location>
        <begin position="98"/>
        <end position="108"/>
    </location>
</feature>
<organism evidence="2 3">
    <name type="scientific">Plakobranchus ocellatus</name>
    <dbReference type="NCBI Taxonomy" id="259542"/>
    <lineage>
        <taxon>Eukaryota</taxon>
        <taxon>Metazoa</taxon>
        <taxon>Spiralia</taxon>
        <taxon>Lophotrochozoa</taxon>
        <taxon>Mollusca</taxon>
        <taxon>Gastropoda</taxon>
        <taxon>Heterobranchia</taxon>
        <taxon>Euthyneura</taxon>
        <taxon>Panpulmonata</taxon>
        <taxon>Sacoglossa</taxon>
        <taxon>Placobranchoidea</taxon>
        <taxon>Plakobranchidae</taxon>
        <taxon>Plakobranchus</taxon>
    </lineage>
</organism>
<reference evidence="2 3" key="1">
    <citation type="journal article" date="2021" name="Elife">
        <title>Chloroplast acquisition without the gene transfer in kleptoplastic sea slugs, Plakobranchus ocellatus.</title>
        <authorList>
            <person name="Maeda T."/>
            <person name="Takahashi S."/>
            <person name="Yoshida T."/>
            <person name="Shimamura S."/>
            <person name="Takaki Y."/>
            <person name="Nagai Y."/>
            <person name="Toyoda A."/>
            <person name="Suzuki Y."/>
            <person name="Arimoto A."/>
            <person name="Ishii H."/>
            <person name="Satoh N."/>
            <person name="Nishiyama T."/>
            <person name="Hasebe M."/>
            <person name="Maruyama T."/>
            <person name="Minagawa J."/>
            <person name="Obokata J."/>
            <person name="Shigenobu S."/>
        </authorList>
    </citation>
    <scope>NUCLEOTIDE SEQUENCE [LARGE SCALE GENOMIC DNA]</scope>
</reference>
<feature type="region of interest" description="Disordered" evidence="1">
    <location>
        <begin position="95"/>
        <end position="117"/>
    </location>
</feature>
<dbReference type="Proteomes" id="UP000735302">
    <property type="component" value="Unassembled WGS sequence"/>
</dbReference>
<feature type="region of interest" description="Disordered" evidence="1">
    <location>
        <begin position="1"/>
        <end position="61"/>
    </location>
</feature>
<gene>
    <name evidence="2" type="ORF">PoB_006737000</name>
</gene>